<dbReference type="PANTHER" id="PTHR43000">
    <property type="entry name" value="DTDP-D-GLUCOSE 4,6-DEHYDRATASE-RELATED"/>
    <property type="match status" value="1"/>
</dbReference>
<dbReference type="GO" id="GO:0003978">
    <property type="term" value="F:UDP-glucose 4-epimerase activity"/>
    <property type="evidence" value="ECO:0007669"/>
    <property type="project" value="UniProtKB-EC"/>
</dbReference>
<name>A0A927MMJ6_9BACL</name>
<dbReference type="InterPro" id="IPR036291">
    <property type="entry name" value="NAD(P)-bd_dom_sf"/>
</dbReference>
<evidence type="ECO:0000313" key="3">
    <source>
        <dbReference type="EMBL" id="MBE1557080.1"/>
    </source>
</evidence>
<accession>A0A927MMJ6</accession>
<dbReference type="Proteomes" id="UP000658225">
    <property type="component" value="Unassembled WGS sequence"/>
</dbReference>
<evidence type="ECO:0000259" key="2">
    <source>
        <dbReference type="Pfam" id="PF01370"/>
    </source>
</evidence>
<keyword evidence="4" id="KW-1185">Reference proteome</keyword>
<dbReference type="EMBL" id="JADBEL010000049">
    <property type="protein sequence ID" value="MBE1557080.1"/>
    <property type="molecule type" value="Genomic_DNA"/>
</dbReference>
<reference evidence="3" key="1">
    <citation type="submission" date="2020-10" db="EMBL/GenBank/DDBJ databases">
        <title>Genomic Encyclopedia of Type Strains, Phase IV (KMG-IV): sequencing the most valuable type-strain genomes for metagenomic binning, comparative biology and taxonomic classification.</title>
        <authorList>
            <person name="Goeker M."/>
        </authorList>
    </citation>
    <scope>NUCLEOTIDE SEQUENCE</scope>
    <source>
        <strain evidence="3">DSM 13886</strain>
    </source>
</reference>
<organism evidence="3 4">
    <name type="scientific">Sporosarcina limicola</name>
    <dbReference type="NCBI Taxonomy" id="34101"/>
    <lineage>
        <taxon>Bacteria</taxon>
        <taxon>Bacillati</taxon>
        <taxon>Bacillota</taxon>
        <taxon>Bacilli</taxon>
        <taxon>Bacillales</taxon>
        <taxon>Caryophanaceae</taxon>
        <taxon>Sporosarcina</taxon>
    </lineage>
</organism>
<protein>
    <submittedName>
        <fullName evidence="3">UDP-glucose 4-epimerase</fullName>
        <ecNumber evidence="3">5.1.3.2</ecNumber>
    </submittedName>
</protein>
<dbReference type="Gene3D" id="3.40.50.720">
    <property type="entry name" value="NAD(P)-binding Rossmann-like Domain"/>
    <property type="match status" value="1"/>
</dbReference>
<feature type="domain" description="NAD-dependent epimerase/dehydratase" evidence="2">
    <location>
        <begin position="3"/>
        <end position="232"/>
    </location>
</feature>
<dbReference type="RefSeq" id="WP_192600667.1">
    <property type="nucleotide sequence ID" value="NZ_JADBEL010000049.1"/>
</dbReference>
<gene>
    <name evidence="3" type="ORF">H4683_004212</name>
</gene>
<comment type="similarity">
    <text evidence="1">Belongs to the NAD(P)-dependent epimerase/dehydratase family.</text>
</comment>
<sequence length="309" mass="34936">MKVLLTGGAGFIGSHVTEELLKHKFQVVTIDNFVTGFQGNIPGKVKFYQMDLGDKRVELVFKQEKPDYVIHLAAQASVMASMTNPYLDFFTNTVGTVKLLDLSKKYNVKKFLFASTAAVYGEPLYLPVDEDHLIHTQSFYALSKYSAENYIKQYSTLNGLDSCILRFSNVYGPRQNENGEAGVISIFINRLLANETVDIYDGSQTRDFIYVKDVAVACRLSLEKEVKGVLNISSCIETEISELYDQIAGIMEINAQPSYEPKRVGEIEKSILDNQKARRELSWDLHHSLLKGLEDTVQYYTEKYLTSTI</sequence>
<dbReference type="SUPFAM" id="SSF51735">
    <property type="entry name" value="NAD(P)-binding Rossmann-fold domains"/>
    <property type="match status" value="1"/>
</dbReference>
<comment type="caution">
    <text evidence="3">The sequence shown here is derived from an EMBL/GenBank/DDBJ whole genome shotgun (WGS) entry which is preliminary data.</text>
</comment>
<evidence type="ECO:0000313" key="4">
    <source>
        <dbReference type="Proteomes" id="UP000658225"/>
    </source>
</evidence>
<dbReference type="InterPro" id="IPR001509">
    <property type="entry name" value="Epimerase_deHydtase"/>
</dbReference>
<proteinExistence type="inferred from homology"/>
<dbReference type="EC" id="5.1.3.2" evidence="3"/>
<dbReference type="AlphaFoldDB" id="A0A927MMJ6"/>
<dbReference type="Pfam" id="PF01370">
    <property type="entry name" value="Epimerase"/>
    <property type="match status" value="1"/>
</dbReference>
<keyword evidence="3" id="KW-0413">Isomerase</keyword>
<evidence type="ECO:0000256" key="1">
    <source>
        <dbReference type="ARBA" id="ARBA00007637"/>
    </source>
</evidence>